<keyword evidence="1" id="KW-0489">Methyltransferase</keyword>
<keyword evidence="2" id="KW-1185">Reference proteome</keyword>
<accession>A0ACC3TWT6</accession>
<reference evidence="2" key="1">
    <citation type="journal article" date="2024" name="Front. Bioeng. Biotechnol.">
        <title>Genome-scale model development and genomic sequencing of the oleaginous clade Lipomyces.</title>
        <authorList>
            <person name="Czajka J.J."/>
            <person name="Han Y."/>
            <person name="Kim J."/>
            <person name="Mondo S.J."/>
            <person name="Hofstad B.A."/>
            <person name="Robles A."/>
            <person name="Haridas S."/>
            <person name="Riley R."/>
            <person name="LaButti K."/>
            <person name="Pangilinan J."/>
            <person name="Andreopoulos W."/>
            <person name="Lipzen A."/>
            <person name="Yan J."/>
            <person name="Wang M."/>
            <person name="Ng V."/>
            <person name="Grigoriev I.V."/>
            <person name="Spatafora J.W."/>
            <person name="Magnuson J.K."/>
            <person name="Baker S.E."/>
            <person name="Pomraning K.R."/>
        </authorList>
    </citation>
    <scope>NUCLEOTIDE SEQUENCE [LARGE SCALE GENOMIC DNA]</scope>
    <source>
        <strain evidence="2">CBS 10300</strain>
    </source>
</reference>
<keyword evidence="1" id="KW-0808">Transferase</keyword>
<protein>
    <submittedName>
        <fullName evidence="1">S-adenosyl-L-methionine-dependent methyltransferase</fullName>
    </submittedName>
</protein>
<gene>
    <name evidence="1" type="ORF">V1517DRAFT_314350</name>
</gene>
<evidence type="ECO:0000313" key="1">
    <source>
        <dbReference type="EMBL" id="KAK9325510.1"/>
    </source>
</evidence>
<organism evidence="1 2">
    <name type="scientific">Lipomyces orientalis</name>
    <dbReference type="NCBI Taxonomy" id="1233043"/>
    <lineage>
        <taxon>Eukaryota</taxon>
        <taxon>Fungi</taxon>
        <taxon>Dikarya</taxon>
        <taxon>Ascomycota</taxon>
        <taxon>Saccharomycotina</taxon>
        <taxon>Lipomycetes</taxon>
        <taxon>Lipomycetales</taxon>
        <taxon>Lipomycetaceae</taxon>
        <taxon>Lipomyces</taxon>
    </lineage>
</organism>
<sequence>MMLRTRTFNCLRRESSLLPLRSLVARRLASQGTPATSLRSSRQPSKELGDVLADVIKTTGPISVAAYMRQCLTNPDSGYYINKDPFGVEGDFITSPEISQMFGEVVAIWCITEWMAQRRPQQIRLIELGPGRAALLRDMLKAFQSFVPFKSTIVDICLVEASPTLRTAQHSNLCDSAMRETGDGFSSITRYGLPIKWYTNLKEVPRDVTSFIIAHEFFDALPIHQFEHTQHGWREIMVDYSIPEGKTPLSLPGQTRSLDHKPKFNLTVLPYYTPSSKVGPESSSRYKKLPVNAKIEISPESWDVAKDLALRISEQRSPEFPTGSGAALVIDYGPAETIPVDTLRAIKGHHFVSPFEEPGTADLSADVDFTALKSVAEREGHVAVHGPVEQGDWLHALGIGARATVLANQQTTPEGKDRVAKEYHRLVERSGGAMGKIYKVMAFTPGETPTPVGFGGRVVEDDDQGIE</sequence>
<proteinExistence type="predicted"/>
<dbReference type="Proteomes" id="UP001489719">
    <property type="component" value="Unassembled WGS sequence"/>
</dbReference>
<name>A0ACC3TWT6_9ASCO</name>
<dbReference type="EMBL" id="MU970040">
    <property type="protein sequence ID" value="KAK9325510.1"/>
    <property type="molecule type" value="Genomic_DNA"/>
</dbReference>
<evidence type="ECO:0000313" key="2">
    <source>
        <dbReference type="Proteomes" id="UP001489719"/>
    </source>
</evidence>
<comment type="caution">
    <text evidence="1">The sequence shown here is derived from an EMBL/GenBank/DDBJ whole genome shotgun (WGS) entry which is preliminary data.</text>
</comment>